<dbReference type="Pfam" id="PF01740">
    <property type="entry name" value="STAS"/>
    <property type="match status" value="1"/>
</dbReference>
<dbReference type="PROSITE" id="PS50801">
    <property type="entry name" value="STAS"/>
    <property type="match status" value="1"/>
</dbReference>
<dbReference type="NCBIfam" id="TIGR00377">
    <property type="entry name" value="ant_ant_sig"/>
    <property type="match status" value="1"/>
</dbReference>
<evidence type="ECO:0000259" key="3">
    <source>
        <dbReference type="PROSITE" id="PS50801"/>
    </source>
</evidence>
<dbReference type="Proteomes" id="UP000053244">
    <property type="component" value="Unassembled WGS sequence"/>
</dbReference>
<reference evidence="4 5" key="1">
    <citation type="submission" date="2015-10" db="EMBL/GenBank/DDBJ databases">
        <authorList>
            <person name="Gilbert D.G."/>
        </authorList>
    </citation>
    <scope>NUCLEOTIDE SEQUENCE [LARGE SCALE GENOMIC DNA]</scope>
    <source>
        <strain evidence="4 5">NRRL B-16712</strain>
    </source>
</reference>
<dbReference type="PANTHER" id="PTHR33495:SF2">
    <property type="entry name" value="ANTI-SIGMA FACTOR ANTAGONIST TM_1081-RELATED"/>
    <property type="match status" value="1"/>
</dbReference>
<dbReference type="OrthoDB" id="3297400at2"/>
<dbReference type="EMBL" id="LLZH01000342">
    <property type="protein sequence ID" value="KUL22453.1"/>
    <property type="molecule type" value="Genomic_DNA"/>
</dbReference>
<dbReference type="PANTHER" id="PTHR33495">
    <property type="entry name" value="ANTI-SIGMA FACTOR ANTAGONIST TM_1081-RELATED-RELATED"/>
    <property type="match status" value="1"/>
</dbReference>
<keyword evidence="5" id="KW-1185">Reference proteome</keyword>
<feature type="domain" description="STAS" evidence="3">
    <location>
        <begin position="3"/>
        <end position="113"/>
    </location>
</feature>
<proteinExistence type="inferred from homology"/>
<dbReference type="InterPro" id="IPR002645">
    <property type="entry name" value="STAS_dom"/>
</dbReference>
<evidence type="ECO:0000313" key="4">
    <source>
        <dbReference type="EMBL" id="KUL22453.1"/>
    </source>
</evidence>
<dbReference type="CDD" id="cd07043">
    <property type="entry name" value="STAS_anti-anti-sigma_factors"/>
    <property type="match status" value="1"/>
</dbReference>
<gene>
    <name evidence="4" type="ORF">ADL15_48920</name>
</gene>
<dbReference type="InterPro" id="IPR036513">
    <property type="entry name" value="STAS_dom_sf"/>
</dbReference>
<protein>
    <recommendedName>
        <fullName evidence="2">Anti-sigma factor antagonist</fullName>
    </recommendedName>
</protein>
<name>A0A101J8Y8_9ACTN</name>
<dbReference type="SUPFAM" id="SSF52091">
    <property type="entry name" value="SpoIIaa-like"/>
    <property type="match status" value="1"/>
</dbReference>
<organism evidence="4 5">
    <name type="scientific">Actinoplanes awajinensis subsp. mycoplanecinus</name>
    <dbReference type="NCBI Taxonomy" id="135947"/>
    <lineage>
        <taxon>Bacteria</taxon>
        <taxon>Bacillati</taxon>
        <taxon>Actinomycetota</taxon>
        <taxon>Actinomycetes</taxon>
        <taxon>Micromonosporales</taxon>
        <taxon>Micromonosporaceae</taxon>
        <taxon>Actinoplanes</taxon>
    </lineage>
</organism>
<dbReference type="AlphaFoldDB" id="A0A101J8Y8"/>
<accession>A0A101J8Y8</accession>
<dbReference type="Gene3D" id="3.30.750.24">
    <property type="entry name" value="STAS domain"/>
    <property type="match status" value="1"/>
</dbReference>
<evidence type="ECO:0000256" key="2">
    <source>
        <dbReference type="RuleBase" id="RU003749"/>
    </source>
</evidence>
<dbReference type="GO" id="GO:0043856">
    <property type="term" value="F:anti-sigma factor antagonist activity"/>
    <property type="evidence" value="ECO:0007669"/>
    <property type="project" value="InterPro"/>
</dbReference>
<dbReference type="InterPro" id="IPR003658">
    <property type="entry name" value="Anti-sigma_ant"/>
</dbReference>
<comment type="caution">
    <text evidence="4">The sequence shown here is derived from an EMBL/GenBank/DDBJ whole genome shotgun (WGS) entry which is preliminary data.</text>
</comment>
<sequence>MEFACSIERLDDRVIIVPEGDIDADSTSSLRQILRQAVATADFKHLEVDLHKVSFLDSTGLGVFVATRKAALARGVTFQLRDFGPMVRMLLQVTHLEEILTGKTVEEATPPPA</sequence>
<comment type="similarity">
    <text evidence="1 2">Belongs to the anti-sigma-factor antagonist family.</text>
</comment>
<evidence type="ECO:0000313" key="5">
    <source>
        <dbReference type="Proteomes" id="UP000053244"/>
    </source>
</evidence>
<evidence type="ECO:0000256" key="1">
    <source>
        <dbReference type="ARBA" id="ARBA00009013"/>
    </source>
</evidence>
<dbReference type="RefSeq" id="WP_067707679.1">
    <property type="nucleotide sequence ID" value="NZ_LLZH01000342.1"/>
</dbReference>